<comment type="caution">
    <text evidence="2">The sequence shown here is derived from an EMBL/GenBank/DDBJ whole genome shotgun (WGS) entry which is preliminary data.</text>
</comment>
<sequence length="52" mass="6177">MEKTTMDTLFFTLQDFMVHTKGITYLIMGGILVALPLFWWFLTDRDDENGFR</sequence>
<evidence type="ECO:0000256" key="1">
    <source>
        <dbReference type="SAM" id="Phobius"/>
    </source>
</evidence>
<keyword evidence="1" id="KW-0812">Transmembrane</keyword>
<reference evidence="2" key="1">
    <citation type="submission" date="2020-07" db="EMBL/GenBank/DDBJ databases">
        <title>Severe corrosion of carbon steel in oil field produced water can be linked to methanogenic archaea containing a special type of NiFe hydrogenase.</title>
        <authorList>
            <person name="Lahme S."/>
            <person name="Mand J."/>
            <person name="Longwell J."/>
            <person name="Smith R."/>
            <person name="Enning D."/>
        </authorList>
    </citation>
    <scope>NUCLEOTIDE SEQUENCE</scope>
    <source>
        <strain evidence="2">MIC098Bin6</strain>
    </source>
</reference>
<feature type="transmembrane region" description="Helical" evidence="1">
    <location>
        <begin position="23"/>
        <end position="42"/>
    </location>
</feature>
<gene>
    <name evidence="2" type="ORF">H0S81_03975</name>
</gene>
<evidence type="ECO:0000313" key="3">
    <source>
        <dbReference type="Proteomes" id="UP000706172"/>
    </source>
</evidence>
<keyword evidence="1" id="KW-0472">Membrane</keyword>
<dbReference type="AlphaFoldDB" id="A0A931CWH9"/>
<protein>
    <recommendedName>
        <fullName evidence="4">Hmc operon protein 4</fullName>
    </recommendedName>
</protein>
<dbReference type="EMBL" id="JACCQK010000192">
    <property type="protein sequence ID" value="MBG0779064.1"/>
    <property type="molecule type" value="Genomic_DNA"/>
</dbReference>
<dbReference type="NCBIfam" id="NF045712">
    <property type="entry name" value="sulf_resp_HmcD"/>
    <property type="match status" value="1"/>
</dbReference>
<keyword evidence="1" id="KW-1133">Transmembrane helix</keyword>
<evidence type="ECO:0008006" key="4">
    <source>
        <dbReference type="Google" id="ProtNLM"/>
    </source>
</evidence>
<accession>A0A931CWH9</accession>
<dbReference type="Proteomes" id="UP000706172">
    <property type="component" value="Unassembled WGS sequence"/>
</dbReference>
<proteinExistence type="predicted"/>
<organism evidence="2 3">
    <name type="scientific">Desulfotignum balticum</name>
    <dbReference type="NCBI Taxonomy" id="115781"/>
    <lineage>
        <taxon>Bacteria</taxon>
        <taxon>Pseudomonadati</taxon>
        <taxon>Thermodesulfobacteriota</taxon>
        <taxon>Desulfobacteria</taxon>
        <taxon>Desulfobacterales</taxon>
        <taxon>Desulfobacteraceae</taxon>
        <taxon>Desulfotignum</taxon>
    </lineage>
</organism>
<name>A0A931CWH9_9BACT</name>
<dbReference type="InterPro" id="IPR054911">
    <property type="entry name" value="sulf_resp_HmcD"/>
</dbReference>
<evidence type="ECO:0000313" key="2">
    <source>
        <dbReference type="EMBL" id="MBG0779064.1"/>
    </source>
</evidence>